<gene>
    <name evidence="2" type="ORF">DF185_22620</name>
</gene>
<name>A0A2V3ZR33_9BACT</name>
<dbReference type="Proteomes" id="UP000248079">
    <property type="component" value="Unassembled WGS sequence"/>
</dbReference>
<evidence type="ECO:0000313" key="3">
    <source>
        <dbReference type="Proteomes" id="UP000248079"/>
    </source>
</evidence>
<reference evidence="2 3" key="1">
    <citation type="submission" date="2018-05" db="EMBL/GenBank/DDBJ databases">
        <title>Marinifilum breve JC075T sp. nov., a marine bacterium isolated from Yongle Blue Hole in the South China Sea.</title>
        <authorList>
            <person name="Fu T."/>
        </authorList>
    </citation>
    <scope>NUCLEOTIDE SEQUENCE [LARGE SCALE GENOMIC DNA]</scope>
    <source>
        <strain evidence="2 3">JC075</strain>
    </source>
</reference>
<protein>
    <recommendedName>
        <fullName evidence="4">Peptidase S74 domain-containing protein</fullName>
    </recommendedName>
</protein>
<feature type="signal peptide" evidence="1">
    <location>
        <begin position="1"/>
        <end position="21"/>
    </location>
</feature>
<keyword evidence="3" id="KW-1185">Reference proteome</keyword>
<dbReference type="RefSeq" id="WP_110363988.1">
    <property type="nucleotide sequence ID" value="NZ_QFLI01000017.1"/>
</dbReference>
<evidence type="ECO:0008006" key="4">
    <source>
        <dbReference type="Google" id="ProtNLM"/>
    </source>
</evidence>
<organism evidence="2 3">
    <name type="scientific">Marinifilum breve</name>
    <dbReference type="NCBI Taxonomy" id="2184082"/>
    <lineage>
        <taxon>Bacteria</taxon>
        <taxon>Pseudomonadati</taxon>
        <taxon>Bacteroidota</taxon>
        <taxon>Bacteroidia</taxon>
        <taxon>Marinilabiliales</taxon>
        <taxon>Marinifilaceae</taxon>
    </lineage>
</organism>
<dbReference type="OrthoDB" id="769954at2"/>
<accession>A0A2V3ZR33</accession>
<sequence>MIKVNFLILAVLLIAGKPLLAQTQVPENTSSPIFYKDKNVGIGVSEINAQLVVGSEFGALVSGSSGGCGVFGSNLAVYQRGMNHNQLFTPYNHDNSYGYSGMVCQWGSIYFHAQSGNTTANKVVSAPRMFIHNSGNIGIGTISPDYKLDVNGTIRTRELKVDMQGADFVFEDDYNLRSLNDLEEFIHSNKHLPDVAPAKEMQENGVNQSEMNQKLLQKIEELTLYILKQEKRINQLEQVLIKNHNE</sequence>
<feature type="chain" id="PRO_5015966731" description="Peptidase S74 domain-containing protein" evidence="1">
    <location>
        <begin position="22"/>
        <end position="246"/>
    </location>
</feature>
<proteinExistence type="predicted"/>
<comment type="caution">
    <text evidence="2">The sequence shown here is derived from an EMBL/GenBank/DDBJ whole genome shotgun (WGS) entry which is preliminary data.</text>
</comment>
<dbReference type="AlphaFoldDB" id="A0A2V3ZR33"/>
<evidence type="ECO:0000313" key="2">
    <source>
        <dbReference type="EMBL" id="PXX95176.1"/>
    </source>
</evidence>
<keyword evidence="1" id="KW-0732">Signal</keyword>
<evidence type="ECO:0000256" key="1">
    <source>
        <dbReference type="SAM" id="SignalP"/>
    </source>
</evidence>
<dbReference type="EMBL" id="QFLI01000017">
    <property type="protein sequence ID" value="PXX95176.1"/>
    <property type="molecule type" value="Genomic_DNA"/>
</dbReference>